<dbReference type="Gene3D" id="6.20.400.10">
    <property type="match status" value="1"/>
</dbReference>
<dbReference type="Gene3D" id="3.40.50.300">
    <property type="entry name" value="P-loop containing nucleotide triphosphate hydrolases"/>
    <property type="match status" value="1"/>
</dbReference>
<feature type="domain" description="C3H1-type" evidence="15">
    <location>
        <begin position="107"/>
        <end position="134"/>
    </location>
</feature>
<dbReference type="SMART" id="SM00177">
    <property type="entry name" value="ARF"/>
    <property type="match status" value="1"/>
</dbReference>
<evidence type="ECO:0000256" key="13">
    <source>
        <dbReference type="PROSITE-ProRule" id="PRU00723"/>
    </source>
</evidence>
<evidence type="ECO:0000256" key="2">
    <source>
        <dbReference type="ARBA" id="ARBA00010290"/>
    </source>
</evidence>
<dbReference type="PROSITE" id="PS50103">
    <property type="entry name" value="ZF_C3H1"/>
    <property type="match status" value="2"/>
</dbReference>
<keyword evidence="9" id="KW-0449">Lipoprotein</keyword>
<dbReference type="Proteomes" id="UP000054826">
    <property type="component" value="Unassembled WGS sequence"/>
</dbReference>
<feature type="compositionally biased region" description="Acidic residues" evidence="14">
    <location>
        <begin position="357"/>
        <end position="382"/>
    </location>
</feature>
<dbReference type="GO" id="GO:0002181">
    <property type="term" value="P:cytoplasmic translation"/>
    <property type="evidence" value="ECO:0007669"/>
    <property type="project" value="TreeGrafter"/>
</dbReference>
<keyword evidence="5 11" id="KW-0547">Nucleotide-binding</keyword>
<feature type="binding site" evidence="11">
    <location>
        <begin position="421"/>
        <end position="428"/>
    </location>
    <ligand>
        <name>GTP</name>
        <dbReference type="ChEBI" id="CHEBI:37565"/>
    </ligand>
</feature>
<feature type="domain" description="C3H1-type" evidence="15">
    <location>
        <begin position="181"/>
        <end position="218"/>
    </location>
</feature>
<keyword evidence="12" id="KW-0460">Magnesium</keyword>
<dbReference type="Pfam" id="PF16543">
    <property type="entry name" value="DFRP_C"/>
    <property type="match status" value="1"/>
</dbReference>
<dbReference type="InterPro" id="IPR005225">
    <property type="entry name" value="Small_GTP-bd"/>
</dbReference>
<feature type="binding site" evidence="11">
    <location>
        <begin position="523"/>
        <end position="526"/>
    </location>
    <ligand>
        <name>GTP</name>
        <dbReference type="ChEBI" id="CHEBI:37565"/>
    </ligand>
</feature>
<evidence type="ECO:0000256" key="4">
    <source>
        <dbReference type="ARBA" id="ARBA00022723"/>
    </source>
</evidence>
<dbReference type="FunFam" id="3.40.50.300:FF:000306">
    <property type="entry name" value="ADP-ribosylation factor-like protein 1"/>
    <property type="match status" value="1"/>
</dbReference>
<comment type="similarity">
    <text evidence="1">Belongs to the ZC3H15/TMA46 family.</text>
</comment>
<keyword evidence="8 11" id="KW-0342">GTP-binding</keyword>
<gene>
    <name evidence="16" type="primary">Zc3h15</name>
    <name evidence="16" type="ORF">T4C_13980</name>
</gene>
<dbReference type="InterPro" id="IPR032378">
    <property type="entry name" value="ZC3H15/TMA46_C"/>
</dbReference>
<feature type="region of interest" description="Disordered" evidence="14">
    <location>
        <begin position="309"/>
        <end position="332"/>
    </location>
</feature>
<dbReference type="Pfam" id="PF00642">
    <property type="entry name" value="zf-CCCH"/>
    <property type="match status" value="1"/>
</dbReference>
<evidence type="ECO:0000256" key="5">
    <source>
        <dbReference type="ARBA" id="ARBA00022741"/>
    </source>
</evidence>
<proteinExistence type="inferred from homology"/>
<feature type="compositionally biased region" description="Polar residues" evidence="14">
    <location>
        <begin position="62"/>
        <end position="73"/>
    </location>
</feature>
<dbReference type="NCBIfam" id="TIGR00231">
    <property type="entry name" value="small_GTP"/>
    <property type="match status" value="1"/>
</dbReference>
<dbReference type="AlphaFoldDB" id="A0A0V1KD85"/>
<evidence type="ECO:0000256" key="6">
    <source>
        <dbReference type="ARBA" id="ARBA00022771"/>
    </source>
</evidence>
<dbReference type="GO" id="GO:0008270">
    <property type="term" value="F:zinc ion binding"/>
    <property type="evidence" value="ECO:0007669"/>
    <property type="project" value="UniProtKB-KW"/>
</dbReference>
<dbReference type="SMART" id="SM00178">
    <property type="entry name" value="SAR"/>
    <property type="match status" value="1"/>
</dbReference>
<sequence>LILLSCVCVCVEMPPKKGGNQPNKKTIEKQKEKIIEDKTFGLKNKKGAKQQKFIKMVTHQMKNQGKSMSQVESQKFEKKKKKDDELNDLNKLLKPVIDMPKISKEVDPKSVLCLFFKQGMCSKGDKCKFSHDRSIEGKSQKRSVYYDRREMTDKDNVENWDDEKLNDVVQKKHGESDKNKPKTAIICKFFLQALEESKYGWFWECPSGDKCIYRHAIPPGYILKKDRAKLEEQKNSDDITLEDLIEKERAALGDNLVRVTLQTFLKWKERKRKERCMQRAAEEKRKRNAYKAGKDVVLSGRELFTFNPDLIDQDDEEADETKYKAEKQDIDDDVEGVEVNESMFLNGLDENVKFDSSFDDEENLPDDDDQRSVNNDDDDDDHSDDHSKEENLLSEKISDLKLKSYFRNLFGAREMRILILGLDGAGKTTILYRLQVGEVVTTIPTIGFNVEQVTYKNLKFQVWDLGGQTSIRPYWRCYYSNTDAVIYVVDSADKDRVGISKQELVSMLEEEELKNAILVILANKQDIPGCLSVTEVHRALGLEALRNRTFQIFKTSAVKGEGCLTLCSNGNKIRLVEFIYRSDLINCDQKWMFAVLFLFKHSGFVHGRKYDPAL</sequence>
<dbReference type="GO" id="GO:0003729">
    <property type="term" value="F:mRNA binding"/>
    <property type="evidence" value="ECO:0007669"/>
    <property type="project" value="TreeGrafter"/>
</dbReference>
<name>A0A0V1KD85_TRIPS</name>
<feature type="zinc finger region" description="C3H1-type" evidence="13">
    <location>
        <begin position="181"/>
        <end position="218"/>
    </location>
</feature>
<dbReference type="InterPro" id="IPR000571">
    <property type="entry name" value="Znf_CCCH"/>
</dbReference>
<feature type="binding site" evidence="11">
    <location>
        <position position="467"/>
    </location>
    <ligand>
        <name>GTP</name>
        <dbReference type="ChEBI" id="CHEBI:37565"/>
    </ligand>
</feature>
<reference evidence="16 17" key="1">
    <citation type="submission" date="2015-01" db="EMBL/GenBank/DDBJ databases">
        <title>Evolution of Trichinella species and genotypes.</title>
        <authorList>
            <person name="Korhonen P.K."/>
            <person name="Edoardo P."/>
            <person name="Giuseppe L.R."/>
            <person name="Gasser R.B."/>
        </authorList>
    </citation>
    <scope>NUCLEOTIDE SEQUENCE [LARGE SCALE GENOMIC DNA]</scope>
    <source>
        <strain evidence="16">ISS176</strain>
    </source>
</reference>
<dbReference type="PRINTS" id="PR00328">
    <property type="entry name" value="SAR1GTPBP"/>
</dbReference>
<feature type="non-terminal residue" evidence="16">
    <location>
        <position position="1"/>
    </location>
</feature>
<evidence type="ECO:0000256" key="7">
    <source>
        <dbReference type="ARBA" id="ARBA00022833"/>
    </source>
</evidence>
<comment type="caution">
    <text evidence="16">The sequence shown here is derived from an EMBL/GenBank/DDBJ whole genome shotgun (WGS) entry which is preliminary data.</text>
</comment>
<dbReference type="GO" id="GO:0003924">
    <property type="term" value="F:GTPase activity"/>
    <property type="evidence" value="ECO:0007669"/>
    <property type="project" value="InterPro"/>
</dbReference>
<keyword evidence="6 13" id="KW-0863">Zinc-finger</keyword>
<evidence type="ECO:0000256" key="9">
    <source>
        <dbReference type="ARBA" id="ARBA00023288"/>
    </source>
</evidence>
<keyword evidence="4 12" id="KW-0479">Metal-binding</keyword>
<evidence type="ECO:0000313" key="16">
    <source>
        <dbReference type="EMBL" id="KRZ45171.1"/>
    </source>
</evidence>
<dbReference type="InterPro" id="IPR027417">
    <property type="entry name" value="P-loop_NTPase"/>
</dbReference>
<evidence type="ECO:0000256" key="10">
    <source>
        <dbReference type="ARBA" id="ARBA00040615"/>
    </source>
</evidence>
<dbReference type="GO" id="GO:0005525">
    <property type="term" value="F:GTP binding"/>
    <property type="evidence" value="ECO:0007669"/>
    <property type="project" value="UniProtKB-KW"/>
</dbReference>
<evidence type="ECO:0000256" key="11">
    <source>
        <dbReference type="PIRSR" id="PIRSR606689-1"/>
    </source>
</evidence>
<dbReference type="GO" id="GO:0005829">
    <property type="term" value="C:cytosol"/>
    <property type="evidence" value="ECO:0007669"/>
    <property type="project" value="TreeGrafter"/>
</dbReference>
<evidence type="ECO:0000256" key="1">
    <source>
        <dbReference type="ARBA" id="ARBA00010043"/>
    </source>
</evidence>
<evidence type="ECO:0000256" key="8">
    <source>
        <dbReference type="ARBA" id="ARBA00023134"/>
    </source>
</evidence>
<evidence type="ECO:0000256" key="12">
    <source>
        <dbReference type="PIRSR" id="PIRSR606689-2"/>
    </source>
</evidence>
<feature type="region of interest" description="Disordered" evidence="14">
    <location>
        <begin position="62"/>
        <end position="82"/>
    </location>
</feature>
<feature type="binding site" evidence="12">
    <location>
        <position position="428"/>
    </location>
    <ligand>
        <name>Mg(2+)</name>
        <dbReference type="ChEBI" id="CHEBI:18420"/>
    </ligand>
</feature>
<feature type="zinc finger region" description="C3H1-type" evidence="13">
    <location>
        <begin position="107"/>
        <end position="134"/>
    </location>
</feature>
<dbReference type="PROSITE" id="PS51417">
    <property type="entry name" value="ARF"/>
    <property type="match status" value="1"/>
</dbReference>
<dbReference type="Pfam" id="PF00025">
    <property type="entry name" value="Arf"/>
    <property type="match status" value="1"/>
</dbReference>
<organism evidence="16 17">
    <name type="scientific">Trichinella pseudospiralis</name>
    <name type="common">Parasitic roundworm</name>
    <dbReference type="NCBI Taxonomy" id="6337"/>
    <lineage>
        <taxon>Eukaryota</taxon>
        <taxon>Metazoa</taxon>
        <taxon>Ecdysozoa</taxon>
        <taxon>Nematoda</taxon>
        <taxon>Enoplea</taxon>
        <taxon>Dorylaimia</taxon>
        <taxon>Trichinellida</taxon>
        <taxon>Trichinellidae</taxon>
        <taxon>Trichinella</taxon>
    </lineage>
</organism>
<dbReference type="SMART" id="SM00356">
    <property type="entry name" value="ZnF_C3H1"/>
    <property type="match status" value="2"/>
</dbReference>
<accession>A0A0V1KD85</accession>
<dbReference type="InterPro" id="IPR006689">
    <property type="entry name" value="Small_GTPase_ARF/SAR"/>
</dbReference>
<protein>
    <recommendedName>
        <fullName evidence="10">ADP-ribosylation factor-like protein 1</fullName>
    </recommendedName>
</protein>
<dbReference type="SUPFAM" id="SSF90229">
    <property type="entry name" value="CCCH zinc finger"/>
    <property type="match status" value="1"/>
</dbReference>
<feature type="binding site" evidence="12">
    <location>
        <position position="445"/>
    </location>
    <ligand>
        <name>Mg(2+)</name>
        <dbReference type="ChEBI" id="CHEBI:18420"/>
    </ligand>
</feature>
<dbReference type="Gene3D" id="4.10.1000.10">
    <property type="entry name" value="Zinc finger, CCCH-type"/>
    <property type="match status" value="1"/>
</dbReference>
<evidence type="ECO:0000256" key="3">
    <source>
        <dbReference type="ARBA" id="ARBA00022707"/>
    </source>
</evidence>
<keyword evidence="7 13" id="KW-0862">Zinc</keyword>
<dbReference type="PANTHER" id="PTHR12681">
    <property type="entry name" value="ZINC FINGER-CONTAINING PROTEIN P48ZNF"/>
    <property type="match status" value="1"/>
</dbReference>
<dbReference type="SMART" id="SM00175">
    <property type="entry name" value="RAB"/>
    <property type="match status" value="1"/>
</dbReference>
<dbReference type="SUPFAM" id="SSF52540">
    <property type="entry name" value="P-loop containing nucleoside triphosphate hydrolases"/>
    <property type="match status" value="1"/>
</dbReference>
<evidence type="ECO:0000313" key="17">
    <source>
        <dbReference type="Proteomes" id="UP000054826"/>
    </source>
</evidence>
<evidence type="ECO:0000259" key="15">
    <source>
        <dbReference type="PROSITE" id="PS50103"/>
    </source>
</evidence>
<feature type="region of interest" description="Disordered" evidence="14">
    <location>
        <begin position="356"/>
        <end position="390"/>
    </location>
</feature>
<dbReference type="PANTHER" id="PTHR12681:SF0">
    <property type="entry name" value="ZINC FINGER CCCH DOMAIN-CONTAINING PROTEIN 15"/>
    <property type="match status" value="1"/>
</dbReference>
<evidence type="ECO:0000256" key="14">
    <source>
        <dbReference type="SAM" id="MobiDB-lite"/>
    </source>
</evidence>
<comment type="similarity">
    <text evidence="2">Belongs to the small GTPase superfamily. Arf family.</text>
</comment>
<dbReference type="CDD" id="cd04151">
    <property type="entry name" value="Arl1"/>
    <property type="match status" value="1"/>
</dbReference>
<keyword evidence="3" id="KW-0519">Myristate</keyword>
<dbReference type="InterPro" id="IPR036855">
    <property type="entry name" value="Znf_CCCH_sf"/>
</dbReference>
<dbReference type="EMBL" id="JYDV01000003">
    <property type="protein sequence ID" value="KRZ45171.1"/>
    <property type="molecule type" value="Genomic_DNA"/>
</dbReference>